<feature type="chain" id="PRO_5045180451" evidence="3">
    <location>
        <begin position="37"/>
        <end position="2156"/>
    </location>
</feature>
<keyword evidence="6" id="KW-1185">Reference proteome</keyword>
<dbReference type="Proteomes" id="UP001595698">
    <property type="component" value="Unassembled WGS sequence"/>
</dbReference>
<dbReference type="InterPro" id="IPR039331">
    <property type="entry name" value="PAPs-like"/>
</dbReference>
<evidence type="ECO:0000259" key="4">
    <source>
        <dbReference type="Pfam" id="PF00149"/>
    </source>
</evidence>
<accession>A0ABV8F575</accession>
<evidence type="ECO:0000256" key="2">
    <source>
        <dbReference type="SAM" id="MobiDB-lite"/>
    </source>
</evidence>
<dbReference type="InterPro" id="IPR004843">
    <property type="entry name" value="Calcineurin-like_PHP"/>
</dbReference>
<dbReference type="Gene3D" id="3.20.20.140">
    <property type="entry name" value="Metal-dependent hydrolases"/>
    <property type="match status" value="1"/>
</dbReference>
<dbReference type="InterPro" id="IPR016195">
    <property type="entry name" value="Pol/histidinol_Pase-like"/>
</dbReference>
<dbReference type="PANTHER" id="PTHR22953">
    <property type="entry name" value="ACID PHOSPHATASE RELATED"/>
    <property type="match status" value="1"/>
</dbReference>
<evidence type="ECO:0000256" key="1">
    <source>
        <dbReference type="ARBA" id="ARBA00022729"/>
    </source>
</evidence>
<dbReference type="SUPFAM" id="SSF89550">
    <property type="entry name" value="PHP domain-like"/>
    <property type="match status" value="1"/>
</dbReference>
<keyword evidence="1 3" id="KW-0732">Signal</keyword>
<sequence>MTRSSAPRPPAWPGAITAIALTAGALVVAPASPASAASATENRPTYLGKSLYTGEFHAHTGMSDGAENPSAAFTYVRDKTDADFFALTEHDVMWDIRNGDDFIKDWRDADSDEWRALHELADKFNASQTELTVAPAIENTWYDGTGHINLFNTSWHATARATEKGTVDGFANGFGVGDMKYDYFTYLARLKQDPNAIGQFNHPSPTGKGEFFGFRGLDRTADERMELIEVKSPDQAREFQKALDAGWHLSPVWNGDEHSATWVTSNPSITGIWARGRSLDDLYAAMRDRSTYSTGDVNAVLAFGGNGKLMGSILPAGTTTLDAELQLRDPDAKDSFTGAQLITNGGKVAHDFGRLSGNDLTLKKKLDVKDGDFYYVRADQADGNFLVSAPIWIGETTSGANYAPQITVADVPATARYGQAVTLPQVSATDDSGGQPTTALEVWDSAGQVPVKDGAFQIRSYDDTFVVVKATDDKGNTNAELRRIQIDQRTQDPAGVFRFTNNVAVGAEPGTAGIAVTTDRDIQRVYAQVLPEGGDDWSRAQVLTSTGDSPYETSTVGNDEPKFQHSVTGQTLRSHEFRLTGLKVGTSYRYRLGVTRNGAAPKAADTAAWTDVKGRFLAGGTDSEPVYILGDIQVPDSNADSLKLPGKVLDQLKAKAPGGGTVMQLGDLVEDGGRTRMWSEINDALLSGLDTQYAAVKGNHETYEDPDYNSVAVEPASVFTNMFALPKNGAVGEANYSFDRGQIHFSVLSSTARLDDQLAWLVKDVRASDKKWNVALGHFSYYGGRHGADAGMDIDREKVTRVLDQLGVDMYIGAHDHVYKRSTIYEGRLARTPEETAEGTTFVTMGSSGPKFYENAKHWWDDKVDDEDVQMGGVLTATDAGLRLTAYKIDGRVVDDFTVTKPQGTWKVSSAEIRNRELDGVGLISSPGSLDRLTVMAATYDASQQKMIDVRSADVTLNHTGREQYISFDKPLAVAPSSTVRLFVWDSLRSGKPLRPAVTLREGLAGDGTAQTPYLIDSADDLAKIDNDPAGHYRLAGDLNLSGLGRSQIGRTIAFTGVFDGAGHTVSGLSAIPGQGPGLFADNHGTIVNLVVNGEATTDRTPAGLVADINHGTIERVRADGSLTAASYVGGITGHQFGIVRNSVSTVNVKATAQYVGGVVGVAMGGSVTQNVLATGSVTSAGASAGGIAAYGYDATEVSHSVALNSNVSGTSYAHAILGRVLAGQTASLEDNHVSRAVPISGQTLTDPPAAGNQRGNVVPPAELRKQSFYEARGWDFTNVWQWNETGARPTLKVAPETLQAGEAPQLPKDDRGFHIVKSADDLAQIGTHLSYDYVLGADIDLSGKPFTTLPGAFTGELDGAGHTIKGLTSTGGLFTQVSGNVHDLAIVGAKVTGTTARAGILAGASTGTVERVWVSGSVTGASRVGGLLGDSQGVVRDVYSTADVHALSTEAGGVIGVALAGSLTERAFATGAVLADGRNDGGVAGYGYTGTTIRNSIALNPTVTAPSWAHRFLGRVLANNVATLEGNWAVETLQATTQQETTIGPATLNGATATRDEARSQDFWTGKLGFDLTTVWKWDEDGRRPVLRAVPEDVPAVSDPEPTGPALARDTDGFYLVRQAADLGQIAAHPAERFRLAADLDLTGVAPITPAFTGELDGAGHTLSGYTSSVGGLFASVTGKVHDLTLAGASVNTTTGNVGPLADRLDGTVERVATSGSIVGATTVGGIVGYSCGVLRDSWSATTVSTTGGKYAGGLVGIAGGAAQCSASGGSLTERNYATGAVTVPKSEAAAGISGYAYTGTTIRNNVALNPTVTATGWAHRIVARTLNGGAPTVEHNLAVETLVASVQSIGSTAPESFNGTTVTVAQAADPATYASIGWDLEKVWRWDTGLGRPVLRTALTAPATAPEPASPAAENPATEETATPAAAASAESAASARTVAFTTVVPAAAAKATETDGIRHQAVVNDNGTVTVTVSAGAATAAKQLSFLLLKAGAPASAPAGGDIAYLGEARLDEQGNATLTVLLNQPDGTTLALNTSGDTKRYLAPLLSRVPEPTGMRVLHDTVTATVKTQGNAPAQVTITLICTGKGKCQEDVTVSHGGRPVDDKKVTLQPGKTRDLKLNLRDEARAALRAGKSIVLDVRIGTAPAVQVKVNP</sequence>
<feature type="region of interest" description="Disordered" evidence="2">
    <location>
        <begin position="1902"/>
        <end position="1931"/>
    </location>
</feature>
<gene>
    <name evidence="5" type="ORF">ACFOYY_22810</name>
</gene>
<dbReference type="InterPro" id="IPR029052">
    <property type="entry name" value="Metallo-depent_PP-like"/>
</dbReference>
<dbReference type="RefSeq" id="WP_386191759.1">
    <property type="nucleotide sequence ID" value="NZ_JBHSBC010000022.1"/>
</dbReference>
<evidence type="ECO:0000256" key="3">
    <source>
        <dbReference type="SAM" id="SignalP"/>
    </source>
</evidence>
<dbReference type="CDD" id="cd00838">
    <property type="entry name" value="MPP_superfamily"/>
    <property type="match status" value="1"/>
</dbReference>
<dbReference type="Gene3D" id="3.60.21.10">
    <property type="match status" value="1"/>
</dbReference>
<dbReference type="Gene3D" id="2.160.20.110">
    <property type="match status" value="3"/>
</dbReference>
<feature type="domain" description="Calcineurin-like phosphoesterase" evidence="4">
    <location>
        <begin position="625"/>
        <end position="819"/>
    </location>
</feature>
<name>A0ABV8F575_9ACTN</name>
<proteinExistence type="predicted"/>
<dbReference type="PANTHER" id="PTHR22953:SF153">
    <property type="entry name" value="PURPLE ACID PHOSPHATASE"/>
    <property type="match status" value="1"/>
</dbReference>
<dbReference type="Pfam" id="PF00149">
    <property type="entry name" value="Metallophos"/>
    <property type="match status" value="1"/>
</dbReference>
<comment type="caution">
    <text evidence="5">The sequence shown here is derived from an EMBL/GenBank/DDBJ whole genome shotgun (WGS) entry which is preliminary data.</text>
</comment>
<evidence type="ECO:0000313" key="6">
    <source>
        <dbReference type="Proteomes" id="UP001595698"/>
    </source>
</evidence>
<dbReference type="EMBL" id="JBHSBC010000022">
    <property type="protein sequence ID" value="MFC3982984.1"/>
    <property type="molecule type" value="Genomic_DNA"/>
</dbReference>
<protein>
    <submittedName>
        <fullName evidence="5">Metallophosphoesterase</fullName>
    </submittedName>
</protein>
<evidence type="ECO:0000313" key="5">
    <source>
        <dbReference type="EMBL" id="MFC3982984.1"/>
    </source>
</evidence>
<organism evidence="5 6">
    <name type="scientific">Streptosporangium jomthongense</name>
    <dbReference type="NCBI Taxonomy" id="1193683"/>
    <lineage>
        <taxon>Bacteria</taxon>
        <taxon>Bacillati</taxon>
        <taxon>Actinomycetota</taxon>
        <taxon>Actinomycetes</taxon>
        <taxon>Streptosporangiales</taxon>
        <taxon>Streptosporangiaceae</taxon>
        <taxon>Streptosporangium</taxon>
    </lineage>
</organism>
<reference evidence="6" key="1">
    <citation type="journal article" date="2019" name="Int. J. Syst. Evol. Microbiol.">
        <title>The Global Catalogue of Microorganisms (GCM) 10K type strain sequencing project: providing services to taxonomists for standard genome sequencing and annotation.</title>
        <authorList>
            <consortium name="The Broad Institute Genomics Platform"/>
            <consortium name="The Broad Institute Genome Sequencing Center for Infectious Disease"/>
            <person name="Wu L."/>
            <person name="Ma J."/>
        </authorList>
    </citation>
    <scope>NUCLEOTIDE SEQUENCE [LARGE SCALE GENOMIC DNA]</scope>
    <source>
        <strain evidence="6">TBRC 7912</strain>
    </source>
</reference>
<dbReference type="SUPFAM" id="SSF56300">
    <property type="entry name" value="Metallo-dependent phosphatases"/>
    <property type="match status" value="1"/>
</dbReference>
<feature type="signal peptide" evidence="3">
    <location>
        <begin position="1"/>
        <end position="36"/>
    </location>
</feature>